<gene>
    <name evidence="2" type="ORF">BGT96224V316_LOCUS2765</name>
</gene>
<proteinExistence type="predicted"/>
<dbReference type="InterPro" id="IPR040976">
    <property type="entry name" value="Pkinase_fungal"/>
</dbReference>
<keyword evidence="3" id="KW-1185">Reference proteome</keyword>
<dbReference type="Pfam" id="PF17667">
    <property type="entry name" value="Pkinase_fungal"/>
    <property type="match status" value="1"/>
</dbReference>
<evidence type="ECO:0000313" key="3">
    <source>
        <dbReference type="Proteomes" id="UP000324639"/>
    </source>
</evidence>
<reference evidence="2 3" key="1">
    <citation type="submission" date="2018-08" db="EMBL/GenBank/DDBJ databases">
        <authorList>
            <person name="Muller C M."/>
        </authorList>
    </citation>
    <scope>NUCLEOTIDE SEQUENCE [LARGE SCALE GENOMIC DNA]</scope>
</reference>
<evidence type="ECO:0000313" key="2">
    <source>
        <dbReference type="EMBL" id="VDB83570.1"/>
    </source>
</evidence>
<name>A0A9X9MEP7_BLUGR</name>
<feature type="domain" description="Fungal-type protein kinase" evidence="1">
    <location>
        <begin position="73"/>
        <end position="253"/>
    </location>
</feature>
<dbReference type="Proteomes" id="UP000324639">
    <property type="component" value="Chromosome Bgt_-05"/>
</dbReference>
<dbReference type="PANTHER" id="PTHR38248:SF2">
    <property type="entry name" value="FUNK1 11"/>
    <property type="match status" value="1"/>
</dbReference>
<accession>A0A9X9MEP7</accession>
<evidence type="ECO:0000259" key="1">
    <source>
        <dbReference type="Pfam" id="PF17667"/>
    </source>
</evidence>
<dbReference type="AlphaFoldDB" id="A0A9X9MEP7"/>
<dbReference type="PANTHER" id="PTHR38248">
    <property type="entry name" value="FUNK1 6"/>
    <property type="match status" value="1"/>
</dbReference>
<organism evidence="2 3">
    <name type="scientific">Blumeria graminis f. sp. tritici</name>
    <dbReference type="NCBI Taxonomy" id="62690"/>
    <lineage>
        <taxon>Eukaryota</taxon>
        <taxon>Fungi</taxon>
        <taxon>Dikarya</taxon>
        <taxon>Ascomycota</taxon>
        <taxon>Pezizomycotina</taxon>
        <taxon>Leotiomycetes</taxon>
        <taxon>Erysiphales</taxon>
        <taxon>Erysiphaceae</taxon>
        <taxon>Blumeria</taxon>
    </lineage>
</organism>
<dbReference type="EMBL" id="LR026988">
    <property type="protein sequence ID" value="VDB83570.1"/>
    <property type="molecule type" value="Genomic_DNA"/>
</dbReference>
<sequence length="259" mass="30044">MTESEIWDWIYFEENFLNQLKCRLSRSTKHPVVIESKGSLIRGRYSRTNCTQRAQKSTGKTQIDFLIKSVDLLNDNIDWKNMNVGGECSILPSGQVRKNKFLQLSRCVREAYCAQPLRRFMHGFLMFKEEFELWVFDRSGRKNIVGAKEIFVRAICMYLLVSDEEPGRDLSILQIDGHSALRIKGSNHDPSQLFEIRPYPVVRPRSLIDRATTCYETKNKSSMIKYSWSSSENNAEVQFMKDTLTAPGVVKYITLDLVY</sequence>
<protein>
    <submittedName>
        <fullName evidence="2">Bgt-51676</fullName>
    </submittedName>
</protein>